<evidence type="ECO:0000313" key="2">
    <source>
        <dbReference type="Proteomes" id="UP000001542"/>
    </source>
</evidence>
<name>A2E9D6_TRIV3</name>
<dbReference type="VEuPathDB" id="TrichDB:TVAG_364240"/>
<keyword evidence="2" id="KW-1185">Reference proteome</keyword>
<reference evidence="1" key="1">
    <citation type="submission" date="2006-10" db="EMBL/GenBank/DDBJ databases">
        <authorList>
            <person name="Amadeo P."/>
            <person name="Zhao Q."/>
            <person name="Wortman J."/>
            <person name="Fraser-Liggett C."/>
            <person name="Carlton J."/>
        </authorList>
    </citation>
    <scope>NUCLEOTIDE SEQUENCE</scope>
    <source>
        <strain evidence="1">G3</strain>
    </source>
</reference>
<dbReference type="RefSeq" id="XP_001322923.1">
    <property type="nucleotide sequence ID" value="XM_001322888.1"/>
</dbReference>
<sequence>MDYLYKKCPNPMNKRMTDEDRHIERVTFSCFIKQLGMIDNVLELIDALKSNKKPNISLYFKQMMEMIYKTRRTLKQQKQNSNTLKIQNGFLSDKIDENFDIYLESYMKKCIFLLNIEPSLKFNVEENQDLFSENLKKVTNLICSMSTLEDLYSMMMKANEAKGYISTSIALLSDLIISNKFKETTISSFDIFKKSDFFIQFFETLPETGEFKSPVIEAILERSIQYMFELQNEPAAVLTIATFIFNILQAIARKDKDFVLNKLSQIIQKVTKMENNPIYTRVLSLCTLYIFVMIKENPKLQSLDVVGHITSHIFPENNI</sequence>
<evidence type="ECO:0000313" key="1">
    <source>
        <dbReference type="EMBL" id="EAY10700.1"/>
    </source>
</evidence>
<protein>
    <submittedName>
        <fullName evidence="1">Uncharacterized protein</fullName>
    </submittedName>
</protein>
<organism evidence="1 2">
    <name type="scientific">Trichomonas vaginalis (strain ATCC PRA-98 / G3)</name>
    <dbReference type="NCBI Taxonomy" id="412133"/>
    <lineage>
        <taxon>Eukaryota</taxon>
        <taxon>Metamonada</taxon>
        <taxon>Parabasalia</taxon>
        <taxon>Trichomonadida</taxon>
        <taxon>Trichomonadidae</taxon>
        <taxon>Trichomonas</taxon>
    </lineage>
</organism>
<accession>A2E9D6</accession>
<dbReference type="Proteomes" id="UP000001542">
    <property type="component" value="Unassembled WGS sequence"/>
</dbReference>
<reference evidence="1" key="2">
    <citation type="journal article" date="2007" name="Science">
        <title>Draft genome sequence of the sexually transmitted pathogen Trichomonas vaginalis.</title>
        <authorList>
            <person name="Carlton J.M."/>
            <person name="Hirt R.P."/>
            <person name="Silva J.C."/>
            <person name="Delcher A.L."/>
            <person name="Schatz M."/>
            <person name="Zhao Q."/>
            <person name="Wortman J.R."/>
            <person name="Bidwell S.L."/>
            <person name="Alsmark U.C.M."/>
            <person name="Besteiro S."/>
            <person name="Sicheritz-Ponten T."/>
            <person name="Noel C.J."/>
            <person name="Dacks J.B."/>
            <person name="Foster P.G."/>
            <person name="Simillion C."/>
            <person name="Van de Peer Y."/>
            <person name="Miranda-Saavedra D."/>
            <person name="Barton G.J."/>
            <person name="Westrop G.D."/>
            <person name="Mueller S."/>
            <person name="Dessi D."/>
            <person name="Fiori P.L."/>
            <person name="Ren Q."/>
            <person name="Paulsen I."/>
            <person name="Zhang H."/>
            <person name="Bastida-Corcuera F.D."/>
            <person name="Simoes-Barbosa A."/>
            <person name="Brown M.T."/>
            <person name="Hayes R.D."/>
            <person name="Mukherjee M."/>
            <person name="Okumura C.Y."/>
            <person name="Schneider R."/>
            <person name="Smith A.J."/>
            <person name="Vanacova S."/>
            <person name="Villalvazo M."/>
            <person name="Haas B.J."/>
            <person name="Pertea M."/>
            <person name="Feldblyum T.V."/>
            <person name="Utterback T.R."/>
            <person name="Shu C.L."/>
            <person name="Osoegawa K."/>
            <person name="de Jong P.J."/>
            <person name="Hrdy I."/>
            <person name="Horvathova L."/>
            <person name="Zubacova Z."/>
            <person name="Dolezal P."/>
            <person name="Malik S.B."/>
            <person name="Logsdon J.M. Jr."/>
            <person name="Henze K."/>
            <person name="Gupta A."/>
            <person name="Wang C.C."/>
            <person name="Dunne R.L."/>
            <person name="Upcroft J.A."/>
            <person name="Upcroft P."/>
            <person name="White O."/>
            <person name="Salzberg S.L."/>
            <person name="Tang P."/>
            <person name="Chiu C.-H."/>
            <person name="Lee Y.-S."/>
            <person name="Embley T.M."/>
            <person name="Coombs G.H."/>
            <person name="Mottram J.C."/>
            <person name="Tachezy J."/>
            <person name="Fraser-Liggett C.M."/>
            <person name="Johnson P.J."/>
        </authorList>
    </citation>
    <scope>NUCLEOTIDE SEQUENCE [LARGE SCALE GENOMIC DNA]</scope>
    <source>
        <strain evidence="1">G3</strain>
    </source>
</reference>
<dbReference type="KEGG" id="tva:4768635"/>
<dbReference type="InParanoid" id="A2E9D6"/>
<proteinExistence type="predicted"/>
<gene>
    <name evidence="1" type="ORF">TVAG_364240</name>
</gene>
<dbReference type="EMBL" id="DS113333">
    <property type="protein sequence ID" value="EAY10700.1"/>
    <property type="molecule type" value="Genomic_DNA"/>
</dbReference>
<dbReference type="VEuPathDB" id="TrichDB:TVAGG3_0000720"/>
<dbReference type="AlphaFoldDB" id="A2E9D6"/>